<evidence type="ECO:0000313" key="2">
    <source>
        <dbReference type="EMBL" id="KII63652.1"/>
    </source>
</evidence>
<reference evidence="2 3" key="1">
    <citation type="journal article" date="2014" name="Genome Biol. Evol.">
        <title>The genome of the myxosporean Thelohanellus kitauei shows adaptations to nutrient acquisition within its fish host.</title>
        <authorList>
            <person name="Yang Y."/>
            <person name="Xiong J."/>
            <person name="Zhou Z."/>
            <person name="Huo F."/>
            <person name="Miao W."/>
            <person name="Ran C."/>
            <person name="Liu Y."/>
            <person name="Zhang J."/>
            <person name="Feng J."/>
            <person name="Wang M."/>
            <person name="Wang M."/>
            <person name="Wang L."/>
            <person name="Yao B."/>
        </authorList>
    </citation>
    <scope>NUCLEOTIDE SEQUENCE [LARGE SCALE GENOMIC DNA]</scope>
    <source>
        <strain evidence="2">Wuqing</strain>
    </source>
</reference>
<keyword evidence="3" id="KW-1185">Reference proteome</keyword>
<dbReference type="EMBL" id="JWZT01004623">
    <property type="protein sequence ID" value="KII63652.1"/>
    <property type="molecule type" value="Genomic_DNA"/>
</dbReference>
<evidence type="ECO:0000256" key="1">
    <source>
        <dbReference type="SAM" id="MobiDB-lite"/>
    </source>
</evidence>
<sequence>MEEPDEFSATGMDNPHNHIQYSSPTGGEVSEKLFDSITGLGLDRLISVIDCSHEIRKYLLNAVDNHQNVKNWVEKFDHTYKDLSSKIRKNISDLVEIDKARSIVKIGLKAKKLIKWYELESKLMDIQSMMFALKDIEIILDNDFYKKAGSTERTNLLKIKDEIRTSVKDIITNCLELVVYVLINDKSFESYIFDFFNIWITSFHHEFIRTISIINFEGLNTFLNDSIKLFSLIHDLDISILNTNPEYFSKDVFQSYSHHLWSLISTNVKNKCAEFFKIQTNCVYVFEKNYLQFYYYFNLIDEHFGDRKYQFSKSAKLSDVISDNFEIKFFNKISKTFNNFLNEVFSIEIPLSTIYNQLNDLLNNFYSQIDYASTFNSEITCNLHERFFQFIEVLCSRIFKTESTDVSPKQKTHTVSFVVVSIIQNFITTVLGVNINISYIIQDKISLLGSIVSDCLNYYREVISKTLNVLYDIPIKLVASDYLQLPRFKYQDVNVSNIVIEIKNHIQNWSNIYVDLKMKSHNYQLDILNFVIGKVSPLIIQSCLIIKFSTEKHKSNIIDDNLGLTKLFNSLNLNPNLVHSHKALISFLKPKVSGIDRDAVKELIQHGCDSFLVAYSIINNRENEDLFMSKFTNLYEFYHWLNHNPSQSRRKTLIGYDFCLCQRATLWK</sequence>
<comment type="caution">
    <text evidence="2">The sequence shown here is derived from an EMBL/GenBank/DDBJ whole genome shotgun (WGS) entry which is preliminary data.</text>
</comment>
<feature type="region of interest" description="Disordered" evidence="1">
    <location>
        <begin position="1"/>
        <end position="27"/>
    </location>
</feature>
<name>A0A0C2J3M9_THEKT</name>
<dbReference type="AlphaFoldDB" id="A0A0C2J3M9"/>
<organism evidence="2 3">
    <name type="scientific">Thelohanellus kitauei</name>
    <name type="common">Myxosporean</name>
    <dbReference type="NCBI Taxonomy" id="669202"/>
    <lineage>
        <taxon>Eukaryota</taxon>
        <taxon>Metazoa</taxon>
        <taxon>Cnidaria</taxon>
        <taxon>Myxozoa</taxon>
        <taxon>Myxosporea</taxon>
        <taxon>Bivalvulida</taxon>
        <taxon>Platysporina</taxon>
        <taxon>Myxobolidae</taxon>
        <taxon>Thelohanellus</taxon>
    </lineage>
</organism>
<protein>
    <submittedName>
        <fullName evidence="2">Uncharacterized protein</fullName>
    </submittedName>
</protein>
<dbReference type="Proteomes" id="UP000031668">
    <property type="component" value="Unassembled WGS sequence"/>
</dbReference>
<proteinExistence type="predicted"/>
<accession>A0A0C2J3M9</accession>
<evidence type="ECO:0000313" key="3">
    <source>
        <dbReference type="Proteomes" id="UP000031668"/>
    </source>
</evidence>
<gene>
    <name evidence="2" type="ORF">RF11_06188</name>
</gene>